<sequence>MIGILIPVHNEEALLGDCLKAALIAASHPGLLGEAVTVLVVLDSCSDASATIAQAYPVQWLEAQARNVGHVRGVGARHLLNQGARWISCTDADSRVAPDWLVAQLALGADAVCGTVTVDAWSEGFDPAAQIRYNQGYEARDGHRHIHGANLGVSAGAYVRAGGFEPLACHEDVQLVRNLELCGASIAWSHSPQVITSARLDARAQGGFGDYLKSLMHAT</sequence>
<dbReference type="GO" id="GO:0016757">
    <property type="term" value="F:glycosyltransferase activity"/>
    <property type="evidence" value="ECO:0007669"/>
    <property type="project" value="UniProtKB-KW"/>
</dbReference>
<evidence type="ECO:0000259" key="7">
    <source>
        <dbReference type="Pfam" id="PF00535"/>
    </source>
</evidence>
<dbReference type="GO" id="GO:0005886">
    <property type="term" value="C:plasma membrane"/>
    <property type="evidence" value="ECO:0007669"/>
    <property type="project" value="UniProtKB-SubCell"/>
</dbReference>
<evidence type="ECO:0000256" key="6">
    <source>
        <dbReference type="ARBA" id="ARBA00023136"/>
    </source>
</evidence>
<dbReference type="PANTHER" id="PTHR43646:SF2">
    <property type="entry name" value="GLYCOSYLTRANSFERASE 2-LIKE DOMAIN-CONTAINING PROTEIN"/>
    <property type="match status" value="1"/>
</dbReference>
<dbReference type="PANTHER" id="PTHR43646">
    <property type="entry name" value="GLYCOSYLTRANSFERASE"/>
    <property type="match status" value="1"/>
</dbReference>
<comment type="subcellular location">
    <subcellularLocation>
        <location evidence="1">Cell membrane</location>
    </subcellularLocation>
</comment>
<dbReference type="OrthoDB" id="9777873at2"/>
<proteinExistence type="predicted"/>
<dbReference type="AlphaFoldDB" id="A0A0A1Z2L1"/>
<keyword evidence="6" id="KW-0472">Membrane</keyword>
<evidence type="ECO:0000256" key="5">
    <source>
        <dbReference type="ARBA" id="ARBA00022679"/>
    </source>
</evidence>
<dbReference type="RefSeq" id="WP_038844634.1">
    <property type="nucleotide sequence ID" value="NZ_ASGY01000060.1"/>
</dbReference>
<dbReference type="Proteomes" id="UP000030060">
    <property type="component" value="Unassembled WGS sequence"/>
</dbReference>
<evidence type="ECO:0000313" key="8">
    <source>
        <dbReference type="EMBL" id="KGE68448.1"/>
    </source>
</evidence>
<keyword evidence="4" id="KW-0328">Glycosyltransferase</keyword>
<dbReference type="InterPro" id="IPR029044">
    <property type="entry name" value="Nucleotide-diphossugar_trans"/>
</dbReference>
<name>A0A0A1Z2L1_PSEFL</name>
<dbReference type="InterPro" id="IPR001173">
    <property type="entry name" value="Glyco_trans_2-like"/>
</dbReference>
<organism evidence="8 9">
    <name type="scientific">Pseudomonas fluorescens LMG 5329</name>
    <dbReference type="NCBI Taxonomy" id="1324332"/>
    <lineage>
        <taxon>Bacteria</taxon>
        <taxon>Pseudomonadati</taxon>
        <taxon>Pseudomonadota</taxon>
        <taxon>Gammaproteobacteria</taxon>
        <taxon>Pseudomonadales</taxon>
        <taxon>Pseudomonadaceae</taxon>
        <taxon>Pseudomonas</taxon>
    </lineage>
</organism>
<keyword evidence="2" id="KW-1003">Cell membrane</keyword>
<keyword evidence="3" id="KW-0997">Cell inner membrane</keyword>
<dbReference type="EMBL" id="ASGY01000060">
    <property type="protein sequence ID" value="KGE68448.1"/>
    <property type="molecule type" value="Genomic_DNA"/>
</dbReference>
<gene>
    <name evidence="8" type="ORF">K814_0108390</name>
</gene>
<dbReference type="SUPFAM" id="SSF53448">
    <property type="entry name" value="Nucleotide-diphospho-sugar transferases"/>
    <property type="match status" value="1"/>
</dbReference>
<accession>A0A0A1Z2L1</accession>
<evidence type="ECO:0000256" key="4">
    <source>
        <dbReference type="ARBA" id="ARBA00022676"/>
    </source>
</evidence>
<dbReference type="Pfam" id="PF00535">
    <property type="entry name" value="Glycos_transf_2"/>
    <property type="match status" value="1"/>
</dbReference>
<evidence type="ECO:0000256" key="2">
    <source>
        <dbReference type="ARBA" id="ARBA00022475"/>
    </source>
</evidence>
<feature type="domain" description="Glycosyltransferase 2-like" evidence="7">
    <location>
        <begin position="4"/>
        <end position="132"/>
    </location>
</feature>
<comment type="caution">
    <text evidence="8">The sequence shown here is derived from an EMBL/GenBank/DDBJ whole genome shotgun (WGS) entry which is preliminary data.</text>
</comment>
<evidence type="ECO:0000313" key="9">
    <source>
        <dbReference type="Proteomes" id="UP000030060"/>
    </source>
</evidence>
<reference evidence="8 9" key="1">
    <citation type="journal article" date="2013" name="Genome Announc.">
        <title>Draft Genome Sequence of Pseudomonas fluorescens LMG 5329, a White Line-Inducing Principle-Producing Bioindicator for the Mushroom Pathogen Pseudomonas tolaasii.</title>
        <authorList>
            <person name="Ghequire M.G."/>
            <person name="Rokni-Zadeh H."/>
            <person name="Zarrineh P."/>
            <person name="De Mot R."/>
        </authorList>
    </citation>
    <scope>NUCLEOTIDE SEQUENCE [LARGE SCALE GENOMIC DNA]</scope>
    <source>
        <strain evidence="8 9">LMG 5329</strain>
    </source>
</reference>
<evidence type="ECO:0000256" key="1">
    <source>
        <dbReference type="ARBA" id="ARBA00004236"/>
    </source>
</evidence>
<evidence type="ECO:0000256" key="3">
    <source>
        <dbReference type="ARBA" id="ARBA00022519"/>
    </source>
</evidence>
<keyword evidence="5 8" id="KW-0808">Transferase</keyword>
<protein>
    <submittedName>
        <fullName evidence="8">Glycosyl transferase</fullName>
    </submittedName>
</protein>
<dbReference type="Gene3D" id="3.90.550.10">
    <property type="entry name" value="Spore Coat Polysaccharide Biosynthesis Protein SpsA, Chain A"/>
    <property type="match status" value="1"/>
</dbReference>